<name>A0A497E220_UNCAE</name>
<dbReference type="Proteomes" id="UP000279422">
    <property type="component" value="Unassembled WGS sequence"/>
</dbReference>
<comment type="caution">
    <text evidence="1">The sequence shown here is derived from an EMBL/GenBank/DDBJ whole genome shotgun (WGS) entry which is preliminary data.</text>
</comment>
<sequence length="181" mass="21492">MSYADAVTELIEILSPLVFDEPGQVGFFESERKQLMGKEWEVVVLPAMAYDPSEDLFLLEEDNLEYLFSRIRNHNRQRIIMLSMVAHELRHRVQCKIPETILWSEKDSLVKARKDLLAKIRRIKRFIRWYYPEKAYPIELDARIISTLVASEANETLEHIADLIRYGPLVFEKFPDWLYFL</sequence>
<dbReference type="AlphaFoldDB" id="A0A497E220"/>
<evidence type="ECO:0000313" key="2">
    <source>
        <dbReference type="Proteomes" id="UP000279422"/>
    </source>
</evidence>
<evidence type="ECO:0000313" key="1">
    <source>
        <dbReference type="EMBL" id="RLE07702.1"/>
    </source>
</evidence>
<dbReference type="EMBL" id="QMPZ01000148">
    <property type="protein sequence ID" value="RLE07702.1"/>
    <property type="molecule type" value="Genomic_DNA"/>
</dbReference>
<accession>A0A497E220</accession>
<organism evidence="1 2">
    <name type="scientific">Aerophobetes bacterium</name>
    <dbReference type="NCBI Taxonomy" id="2030807"/>
    <lineage>
        <taxon>Bacteria</taxon>
        <taxon>Candidatus Aerophobota</taxon>
    </lineage>
</organism>
<protein>
    <submittedName>
        <fullName evidence="1">Uncharacterized protein</fullName>
    </submittedName>
</protein>
<gene>
    <name evidence="1" type="ORF">DRJ00_07670</name>
</gene>
<proteinExistence type="predicted"/>
<reference evidence="1 2" key="1">
    <citation type="submission" date="2018-06" db="EMBL/GenBank/DDBJ databases">
        <title>Extensive metabolic versatility and redundancy in microbially diverse, dynamic hydrothermal sediments.</title>
        <authorList>
            <person name="Dombrowski N."/>
            <person name="Teske A."/>
            <person name="Baker B.J."/>
        </authorList>
    </citation>
    <scope>NUCLEOTIDE SEQUENCE [LARGE SCALE GENOMIC DNA]</scope>
    <source>
        <strain evidence="1">B47_G16</strain>
    </source>
</reference>